<dbReference type="EMBL" id="JAERMS010000058">
    <property type="protein sequence ID" value="MBO1364403.1"/>
    <property type="molecule type" value="Genomic_DNA"/>
</dbReference>
<gene>
    <name evidence="2" type="ORF">JHU38_11620</name>
</gene>
<protein>
    <submittedName>
        <fullName evidence="2">Uncharacterized protein</fullName>
    </submittedName>
</protein>
<accession>A0ABS3M880</accession>
<name>A0ABS3M880_9BACT</name>
<evidence type="ECO:0000313" key="3">
    <source>
        <dbReference type="Proteomes" id="UP000664265"/>
    </source>
</evidence>
<evidence type="ECO:0000256" key="1">
    <source>
        <dbReference type="SAM" id="MobiDB-lite"/>
    </source>
</evidence>
<proteinExistence type="predicted"/>
<keyword evidence="3" id="KW-1185">Reference proteome</keyword>
<dbReference type="RefSeq" id="WP_107581347.1">
    <property type="nucleotide sequence ID" value="NZ_JAERMS010000058.1"/>
</dbReference>
<sequence length="95" mass="10696">MMIQRFRYFCQKKLPDFNTSATCHLAAEMPKKSFALSISTPFYAQSYAFIGSKHNFQSAKGLRFITFRITTETNNHTPRHDNEPDAAANATTGGT</sequence>
<comment type="caution">
    <text evidence="2">The sequence shown here is derived from an EMBL/GenBank/DDBJ whole genome shotgun (WGS) entry which is preliminary data.</text>
</comment>
<evidence type="ECO:0000313" key="2">
    <source>
        <dbReference type="EMBL" id="MBO1364403.1"/>
    </source>
</evidence>
<reference evidence="2 3" key="1">
    <citation type="submission" date="2021-01" db="EMBL/GenBank/DDBJ databases">
        <title>Prevotella A2931 sp. nov.</title>
        <authorList>
            <person name="Buhl M."/>
            <person name="Oberhettinger P."/>
        </authorList>
    </citation>
    <scope>NUCLEOTIDE SEQUENCE [LARGE SCALE GENOMIC DNA]</scope>
    <source>
        <strain evidence="2 3">A2931</strain>
    </source>
</reference>
<dbReference type="Proteomes" id="UP000664265">
    <property type="component" value="Unassembled WGS sequence"/>
</dbReference>
<organism evidence="2 3">
    <name type="scientific">Prevotella illustrans</name>
    <dbReference type="NCBI Taxonomy" id="2800387"/>
    <lineage>
        <taxon>Bacteria</taxon>
        <taxon>Pseudomonadati</taxon>
        <taxon>Bacteroidota</taxon>
        <taxon>Bacteroidia</taxon>
        <taxon>Bacteroidales</taxon>
        <taxon>Prevotellaceae</taxon>
        <taxon>Prevotella</taxon>
    </lineage>
</organism>
<feature type="region of interest" description="Disordered" evidence="1">
    <location>
        <begin position="73"/>
        <end position="95"/>
    </location>
</feature>